<comment type="similarity">
    <text evidence="2">Belongs to the 2H phosphoesterase superfamily. ThpR family.</text>
</comment>
<evidence type="ECO:0000313" key="3">
    <source>
        <dbReference type="EMBL" id="AKJ94639.1"/>
    </source>
</evidence>
<dbReference type="EC" id="3.1.4.58" evidence="2"/>
<dbReference type="OrthoDB" id="7061261at2"/>
<organism evidence="3 4">
    <name type="scientific">Thioalkalivibrio versutus</name>
    <dbReference type="NCBI Taxonomy" id="106634"/>
    <lineage>
        <taxon>Bacteria</taxon>
        <taxon>Pseudomonadati</taxon>
        <taxon>Pseudomonadota</taxon>
        <taxon>Gammaproteobacteria</taxon>
        <taxon>Chromatiales</taxon>
        <taxon>Ectothiorhodospiraceae</taxon>
        <taxon>Thioalkalivibrio</taxon>
    </lineage>
</organism>
<gene>
    <name evidence="3" type="ORF">TVD_04305</name>
</gene>
<feature type="active site" description="Proton donor" evidence="2">
    <location>
        <position position="44"/>
    </location>
</feature>
<dbReference type="GO" id="GO:0004113">
    <property type="term" value="F:2',3'-cyclic-nucleotide 3'-phosphodiesterase activity"/>
    <property type="evidence" value="ECO:0007669"/>
    <property type="project" value="InterPro"/>
</dbReference>
<comment type="catalytic activity">
    <reaction evidence="2">
        <text>a 3'-end 2',3'-cyclophospho-ribonucleotide-RNA + H2O = a 3'-end 2'-phospho-ribonucleotide-RNA + H(+)</text>
        <dbReference type="Rhea" id="RHEA:11828"/>
        <dbReference type="Rhea" id="RHEA-COMP:10464"/>
        <dbReference type="Rhea" id="RHEA-COMP:17353"/>
        <dbReference type="ChEBI" id="CHEBI:15377"/>
        <dbReference type="ChEBI" id="CHEBI:15378"/>
        <dbReference type="ChEBI" id="CHEBI:83064"/>
        <dbReference type="ChEBI" id="CHEBI:173113"/>
        <dbReference type="EC" id="3.1.4.58"/>
    </reaction>
</comment>
<proteinExistence type="inferred from homology"/>
<evidence type="ECO:0000256" key="2">
    <source>
        <dbReference type="HAMAP-Rule" id="MF_01940"/>
    </source>
</evidence>
<dbReference type="Proteomes" id="UP000064201">
    <property type="component" value="Chromosome"/>
</dbReference>
<feature type="short sequence motif" description="HXTX 1" evidence="2">
    <location>
        <begin position="44"/>
        <end position="47"/>
    </location>
</feature>
<dbReference type="PANTHER" id="PTHR35561:SF1">
    <property type="entry name" value="RNA 2',3'-CYCLIC PHOSPHODIESTERASE"/>
    <property type="match status" value="1"/>
</dbReference>
<dbReference type="InterPro" id="IPR009097">
    <property type="entry name" value="Cyclic_Pdiesterase"/>
</dbReference>
<dbReference type="GO" id="GO:0016874">
    <property type="term" value="F:ligase activity"/>
    <property type="evidence" value="ECO:0007669"/>
    <property type="project" value="UniProtKB-KW"/>
</dbReference>
<dbReference type="Pfam" id="PF13563">
    <property type="entry name" value="2_5_RNA_ligase2"/>
    <property type="match status" value="1"/>
</dbReference>
<keyword evidence="4" id="KW-1185">Reference proteome</keyword>
<dbReference type="GO" id="GO:0008664">
    <property type="term" value="F:RNA 2',3'-cyclic 3'-phosphodiesterase activity"/>
    <property type="evidence" value="ECO:0007669"/>
    <property type="project" value="UniProtKB-EC"/>
</dbReference>
<dbReference type="STRING" id="106634.TVD_04305"/>
<reference evidence="3 4" key="1">
    <citation type="submission" date="2015-04" db="EMBL/GenBank/DDBJ databases">
        <title>Complete Sequence for the Genome of the Thioalkalivibrio versutus D301.</title>
        <authorList>
            <person name="Mu T."/>
            <person name="Zhou J."/>
            <person name="Xu X."/>
        </authorList>
    </citation>
    <scope>NUCLEOTIDE SEQUENCE [LARGE SCALE GENOMIC DNA]</scope>
    <source>
        <strain evidence="3 4">D301</strain>
    </source>
</reference>
<comment type="caution">
    <text evidence="2">Lacks conserved residue(s) required for the propagation of feature annotation.</text>
</comment>
<feature type="active site" description="Proton acceptor" evidence="2">
    <location>
        <position position="127"/>
    </location>
</feature>
<sequence length="173" mass="18542">MAASPAAQRVFLALWPDDPTRATLARLGQELDGPGRPVPRDHLHLTLAFAGTIPVGQADCLAGRITELACAPIDLTLDHLGHFTGPRITWAGPAEPPAALANLAEQAHALCNDCGIDLGPPRPFRPHVSLRRHAAPPDTERIEPPLRWQADTIALIESGKDGHPGPYRILART</sequence>
<keyword evidence="1 2" id="KW-0378">Hydrolase</keyword>
<dbReference type="KEGG" id="tvr:TVD_04305"/>
<dbReference type="InterPro" id="IPR004175">
    <property type="entry name" value="RNA_CPDase"/>
</dbReference>
<keyword evidence="3" id="KW-0436">Ligase</keyword>
<dbReference type="SUPFAM" id="SSF55144">
    <property type="entry name" value="LigT-like"/>
    <property type="match status" value="1"/>
</dbReference>
<evidence type="ECO:0000313" key="4">
    <source>
        <dbReference type="Proteomes" id="UP000064201"/>
    </source>
</evidence>
<dbReference type="RefSeq" id="WP_047250900.1">
    <property type="nucleotide sequence ID" value="NZ_CP011367.1"/>
</dbReference>
<dbReference type="PANTHER" id="PTHR35561">
    <property type="entry name" value="RNA 2',3'-CYCLIC PHOSPHODIESTERASE"/>
    <property type="match status" value="1"/>
</dbReference>
<dbReference type="NCBIfam" id="TIGR02258">
    <property type="entry name" value="2_5_ligase"/>
    <property type="match status" value="1"/>
</dbReference>
<dbReference type="HAMAP" id="MF_01940">
    <property type="entry name" value="RNA_CPDase"/>
    <property type="match status" value="1"/>
</dbReference>
<evidence type="ECO:0000256" key="1">
    <source>
        <dbReference type="ARBA" id="ARBA00022801"/>
    </source>
</evidence>
<comment type="function">
    <text evidence="2">Hydrolyzes RNA 2',3'-cyclic phosphodiester to an RNA 2'-phosphomonoester.</text>
</comment>
<dbReference type="PATRIC" id="fig|106634.4.peg.878"/>
<accession>A0A0G3G2P1</accession>
<dbReference type="Gene3D" id="3.90.1140.10">
    <property type="entry name" value="Cyclic phosphodiesterase"/>
    <property type="match status" value="1"/>
</dbReference>
<name>A0A0G3G2P1_9GAMM</name>
<dbReference type="AlphaFoldDB" id="A0A0G3G2P1"/>
<protein>
    <recommendedName>
        <fullName evidence="2">RNA 2',3'-cyclic phosphodiesterase</fullName>
        <shortName evidence="2">RNA 2',3'-CPDase</shortName>
        <ecNumber evidence="2">3.1.4.58</ecNumber>
    </recommendedName>
</protein>
<dbReference type="EMBL" id="CP011367">
    <property type="protein sequence ID" value="AKJ94639.1"/>
    <property type="molecule type" value="Genomic_DNA"/>
</dbReference>